<sequence length="213" mass="22766">MLALSSSQTQMKTQRNVFQKGFTLIEMLITIIIIGIIAAILYPIINNMITSQANARKYMALAENIVHSASLMNQTMRVPLAVTGNPLTASGNTLLDAIIVGDKVSGLISTTYASRYATSGVRPMSDAVQITTAPTAGGSGTYTINDSTVSLVAISNRQMGVQYTNVPTELVQYIFEQREAGTFNGETARTTGVVRYSAVSGGNHATMTLVYDL</sequence>
<dbReference type="PROSITE" id="PS00409">
    <property type="entry name" value="PROKAR_NTER_METHYL"/>
    <property type="match status" value="1"/>
</dbReference>
<gene>
    <name evidence="2" type="ORF">NCTC11842_01645</name>
</gene>
<reference evidence="2 3" key="1">
    <citation type="submission" date="2018-06" db="EMBL/GenBank/DDBJ databases">
        <authorList>
            <consortium name="Pathogen Informatics"/>
            <person name="Doyle S."/>
        </authorList>
    </citation>
    <scope>NUCLEOTIDE SEQUENCE [LARGE SCALE GENOMIC DNA]</scope>
    <source>
        <strain evidence="2 3">NCTC11842</strain>
    </source>
</reference>
<accession>A0A2X2CCX5</accession>
<keyword evidence="1" id="KW-1133">Transmembrane helix</keyword>
<name>A0A2X2CCX5_PSELU</name>
<dbReference type="InterPro" id="IPR045584">
    <property type="entry name" value="Pilin-like"/>
</dbReference>
<keyword evidence="1" id="KW-0472">Membrane</keyword>
<dbReference type="NCBIfam" id="TIGR02532">
    <property type="entry name" value="IV_pilin_GFxxxE"/>
    <property type="match status" value="1"/>
</dbReference>
<dbReference type="Gene3D" id="3.30.700.10">
    <property type="entry name" value="Glycoprotein, Type 4 Pilin"/>
    <property type="match status" value="1"/>
</dbReference>
<evidence type="ECO:0000256" key="1">
    <source>
        <dbReference type="SAM" id="Phobius"/>
    </source>
</evidence>
<dbReference type="Pfam" id="PF07963">
    <property type="entry name" value="N_methyl"/>
    <property type="match status" value="1"/>
</dbReference>
<evidence type="ECO:0000313" key="3">
    <source>
        <dbReference type="Proteomes" id="UP000250443"/>
    </source>
</evidence>
<protein>
    <submittedName>
        <fullName evidence="2">Tfp pilus assembly protein PilE</fullName>
    </submittedName>
</protein>
<dbReference type="EMBL" id="UAUF01000010">
    <property type="protein sequence ID" value="SPZ05204.1"/>
    <property type="molecule type" value="Genomic_DNA"/>
</dbReference>
<evidence type="ECO:0000313" key="2">
    <source>
        <dbReference type="EMBL" id="SPZ05204.1"/>
    </source>
</evidence>
<dbReference type="SUPFAM" id="SSF54523">
    <property type="entry name" value="Pili subunits"/>
    <property type="match status" value="1"/>
</dbReference>
<dbReference type="AlphaFoldDB" id="A0A2X2CCX5"/>
<keyword evidence="1" id="KW-0812">Transmembrane</keyword>
<organism evidence="2 3">
    <name type="scientific">Pseudomonas luteola</name>
    <dbReference type="NCBI Taxonomy" id="47886"/>
    <lineage>
        <taxon>Bacteria</taxon>
        <taxon>Pseudomonadati</taxon>
        <taxon>Pseudomonadota</taxon>
        <taxon>Gammaproteobacteria</taxon>
        <taxon>Pseudomonadales</taxon>
        <taxon>Pseudomonadaceae</taxon>
        <taxon>Pseudomonas</taxon>
    </lineage>
</organism>
<dbReference type="InterPro" id="IPR012902">
    <property type="entry name" value="N_methyl_site"/>
</dbReference>
<dbReference type="RefSeq" id="WP_112297688.1">
    <property type="nucleotide sequence ID" value="NZ_DAMAAI010000024.1"/>
</dbReference>
<proteinExistence type="predicted"/>
<feature type="transmembrane region" description="Helical" evidence="1">
    <location>
        <begin position="21"/>
        <end position="45"/>
    </location>
</feature>
<dbReference type="Proteomes" id="UP000250443">
    <property type="component" value="Unassembled WGS sequence"/>
</dbReference>